<organism evidence="1 2">
    <name type="scientific">Ficus carica</name>
    <name type="common">Common fig</name>
    <dbReference type="NCBI Taxonomy" id="3494"/>
    <lineage>
        <taxon>Eukaryota</taxon>
        <taxon>Viridiplantae</taxon>
        <taxon>Streptophyta</taxon>
        <taxon>Embryophyta</taxon>
        <taxon>Tracheophyta</taxon>
        <taxon>Spermatophyta</taxon>
        <taxon>Magnoliopsida</taxon>
        <taxon>eudicotyledons</taxon>
        <taxon>Gunneridae</taxon>
        <taxon>Pentapetalae</taxon>
        <taxon>rosids</taxon>
        <taxon>fabids</taxon>
        <taxon>Rosales</taxon>
        <taxon>Moraceae</taxon>
        <taxon>Ficeae</taxon>
        <taxon>Ficus</taxon>
    </lineage>
</organism>
<proteinExistence type="predicted"/>
<keyword evidence="2" id="KW-1185">Reference proteome</keyword>
<dbReference type="Proteomes" id="UP001187192">
    <property type="component" value="Unassembled WGS sequence"/>
</dbReference>
<reference evidence="1" key="1">
    <citation type="submission" date="2023-07" db="EMBL/GenBank/DDBJ databases">
        <title>draft genome sequence of fig (Ficus carica).</title>
        <authorList>
            <person name="Takahashi T."/>
            <person name="Nishimura K."/>
        </authorList>
    </citation>
    <scope>NUCLEOTIDE SEQUENCE</scope>
</reference>
<evidence type="ECO:0000313" key="1">
    <source>
        <dbReference type="EMBL" id="GMN58245.1"/>
    </source>
</evidence>
<accession>A0AA88DN11</accession>
<dbReference type="AlphaFoldDB" id="A0AA88DN11"/>
<sequence>MHNDMFCVADVIVVLAERKLTSYVYAVGVNLHWHPKWEQTYFGHSNPEQDQVRWQASLPVTYRPVQGRVGLWIELEMDWPPQPLHSCAPGTVTYVSNLWAINDARWRSVAERL</sequence>
<comment type="caution">
    <text evidence="1">The sequence shown here is derived from an EMBL/GenBank/DDBJ whole genome shotgun (WGS) entry which is preliminary data.</text>
</comment>
<gene>
    <name evidence="1" type="ORF">TIFTF001_027348</name>
</gene>
<evidence type="ECO:0000313" key="2">
    <source>
        <dbReference type="Proteomes" id="UP001187192"/>
    </source>
</evidence>
<dbReference type="EMBL" id="BTGU01000076">
    <property type="protein sequence ID" value="GMN58245.1"/>
    <property type="molecule type" value="Genomic_DNA"/>
</dbReference>
<protein>
    <submittedName>
        <fullName evidence="1">Uncharacterized protein</fullName>
    </submittedName>
</protein>
<name>A0AA88DN11_FICCA</name>